<dbReference type="PANTHER" id="PTHR37293:SF5">
    <property type="entry name" value="DNA REPLICATION PROTEIN"/>
    <property type="match status" value="1"/>
</dbReference>
<dbReference type="RefSeq" id="WP_018664187.1">
    <property type="nucleotide sequence ID" value="NZ_HF952022.1"/>
</dbReference>
<evidence type="ECO:0000259" key="2">
    <source>
        <dbReference type="Pfam" id="PF07261"/>
    </source>
</evidence>
<dbReference type="InterPro" id="IPR006343">
    <property type="entry name" value="DnaB/C_C"/>
</dbReference>
<reference evidence="3" key="1">
    <citation type="submission" date="2013-03" db="EMBL/GenBank/DDBJ databases">
        <title>Draft genome sequence of the hydrogen-ethanol-producing anaerobic alkalithermophilic Caloramator celere.</title>
        <authorList>
            <person name="Ciranna A."/>
            <person name="Larjo A."/>
            <person name="Kivisto A."/>
            <person name="Santala V."/>
            <person name="Roos C."/>
            <person name="Karp M."/>
        </authorList>
    </citation>
    <scope>NUCLEOTIDE SEQUENCE [LARGE SCALE GENOMIC DNA]</scope>
    <source>
        <strain evidence="3">DSM 8682</strain>
    </source>
</reference>
<dbReference type="Gene3D" id="1.10.10.630">
    <property type="entry name" value="DnaD domain-like"/>
    <property type="match status" value="2"/>
</dbReference>
<dbReference type="InterPro" id="IPR053162">
    <property type="entry name" value="DnaD"/>
</dbReference>
<proteinExistence type="inferred from homology"/>
<comment type="caution">
    <text evidence="3">The sequence shown here is derived from an EMBL/GenBank/DDBJ whole genome shotgun (WGS) entry which is preliminary data.</text>
</comment>
<keyword evidence="4" id="KW-1185">Reference proteome</keyword>
<dbReference type="InterPro" id="IPR034829">
    <property type="entry name" value="DnaD-like_sf"/>
</dbReference>
<dbReference type="eggNOG" id="COG3935">
    <property type="taxonomic scope" value="Bacteria"/>
</dbReference>
<dbReference type="PIRSF" id="PIRSF033722">
    <property type="entry name" value="DnaD_CA_C3587_prd"/>
    <property type="match status" value="1"/>
</dbReference>
<dbReference type="PANTHER" id="PTHR37293">
    <property type="entry name" value="PHAGE REPLICATION PROTEIN-RELATED"/>
    <property type="match status" value="1"/>
</dbReference>
<name>R7RS35_9CLOT</name>
<evidence type="ECO:0000256" key="1">
    <source>
        <dbReference type="ARBA" id="ARBA00093462"/>
    </source>
</evidence>
<dbReference type="AlphaFoldDB" id="R7RS35"/>
<evidence type="ECO:0000313" key="3">
    <source>
        <dbReference type="EMBL" id="CDF59002.1"/>
    </source>
</evidence>
<dbReference type="EMBL" id="CAVN010000111">
    <property type="protein sequence ID" value="CDF59002.1"/>
    <property type="molecule type" value="Genomic_DNA"/>
</dbReference>
<organism evidence="3 4">
    <name type="scientific">Thermobrachium celere DSM 8682</name>
    <dbReference type="NCBI Taxonomy" id="941824"/>
    <lineage>
        <taxon>Bacteria</taxon>
        <taxon>Bacillati</taxon>
        <taxon>Bacillota</taxon>
        <taxon>Clostridia</taxon>
        <taxon>Eubacteriales</taxon>
        <taxon>Clostridiaceae</taxon>
        <taxon>Thermobrachium</taxon>
    </lineage>
</organism>
<protein>
    <submittedName>
        <fullName evidence="3">DNA replication protein dnaD</fullName>
    </submittedName>
</protein>
<accession>R7RS35</accession>
<feature type="domain" description="DnaB/C C-terminal" evidence="2">
    <location>
        <begin position="109"/>
        <end position="182"/>
    </location>
</feature>
<dbReference type="InterPro" id="IPR017019">
    <property type="entry name" value="DNA_replication_prd_bac"/>
</dbReference>
<dbReference type="NCBIfam" id="TIGR01446">
    <property type="entry name" value="DnaD_dom"/>
    <property type="match status" value="2"/>
</dbReference>
<evidence type="ECO:0000313" key="4">
    <source>
        <dbReference type="Proteomes" id="UP000014923"/>
    </source>
</evidence>
<gene>
    <name evidence="3" type="ORF">TCEL_02070</name>
</gene>
<dbReference type="Pfam" id="PF07261">
    <property type="entry name" value="DnaB_2"/>
    <property type="match status" value="2"/>
</dbReference>
<sequence>MPNITLSPPEAKFIPLSTVFIDKYLPKAHGDYIKVYLTLLRLSYTNTICSTEIISKKLNIPESEVINALGYWQENNLIYISDSGEISFNSFNLDDDSCFVVIDNNKNIFKEIEIALGRPLTPSDYKFFTMLMDKFNFSLEVLIFLIEYCVSKKKTDIRYIEKVAIGWHDKGIKTIEDAQNHIKKHEEKWANYRKILNYIGLKDTDISIPQEQLLEKWVYTYKMPLDVILEACRIAIMRINEANLNYIDKIITDWNNLGVKTIQDIKKLDKKATKKDKTVKNVHPYIAYSGQRQYDINELEKKLLGRGELNEE</sequence>
<feature type="domain" description="DnaB/C C-terminal" evidence="2">
    <location>
        <begin position="212"/>
        <end position="267"/>
    </location>
</feature>
<dbReference type="HOGENOM" id="CLU_050990_1_0_9"/>
<dbReference type="SUPFAM" id="SSF158499">
    <property type="entry name" value="DnaD domain-like"/>
    <property type="match status" value="2"/>
</dbReference>
<comment type="similarity">
    <text evidence="1">Belongs to the DnaB/DnaD family.</text>
</comment>
<dbReference type="OrthoDB" id="1652900at2"/>
<dbReference type="Proteomes" id="UP000014923">
    <property type="component" value="Unassembled WGS sequence"/>
</dbReference>